<protein>
    <submittedName>
        <fullName evidence="2">Uncharacterized protein</fullName>
    </submittedName>
</protein>
<dbReference type="Proteomes" id="UP000639859">
    <property type="component" value="Unassembled WGS sequence"/>
</dbReference>
<dbReference type="EMBL" id="JADWOX010000019">
    <property type="protein sequence ID" value="MBI1686159.1"/>
    <property type="molecule type" value="Genomic_DNA"/>
</dbReference>
<reference evidence="2 3" key="1">
    <citation type="submission" date="2020-11" db="EMBL/GenBank/DDBJ databases">
        <title>genome sequence of strain KACC 18849.</title>
        <authorList>
            <person name="Gao J."/>
            <person name="Zhang X."/>
        </authorList>
    </citation>
    <scope>NUCLEOTIDE SEQUENCE [LARGE SCALE GENOMIC DNA]</scope>
    <source>
        <strain evidence="2 3">KACC 18849</strain>
    </source>
</reference>
<evidence type="ECO:0000313" key="2">
    <source>
        <dbReference type="EMBL" id="MBI1686159.1"/>
    </source>
</evidence>
<accession>A0ABS0T3C1</accession>
<name>A0ABS0T3C1_9CAUL</name>
<sequence>MAALATTLLAASAAQALAGEATIGELVGLTPAQVRARLTGAPADTPMERGFEVAEDGGTTAYLTLDQLLSDPRQARQRAVWRTYGEAPRDPETPVCRSRLASGPATLTVGDPVLAFRDGRLAGALRPARRAAKPPAPSLDDREAYFRWTRQATPSPFVAAFGQLPLEDGEAFLGRWSRGRLDPAERLSVDCAPLPRPVIAAPAKDRVRGLTHSDMQGLALLPFAVKLPGMNRDRARARERGAATLAGLAVGMRLPQGPAAFARGQDGLRWQASARPGYGVLTIDLGGWPTRNLSDKRDAALVGVHDGVVEWISTPDSPGPPANLLCIDAQGQAGEPRRGCHGWGIYRP</sequence>
<keyword evidence="1" id="KW-0732">Signal</keyword>
<comment type="caution">
    <text evidence="2">The sequence shown here is derived from an EMBL/GenBank/DDBJ whole genome shotgun (WGS) entry which is preliminary data.</text>
</comment>
<organism evidence="2 3">
    <name type="scientific">Caulobacter hibisci</name>
    <dbReference type="NCBI Taxonomy" id="2035993"/>
    <lineage>
        <taxon>Bacteria</taxon>
        <taxon>Pseudomonadati</taxon>
        <taxon>Pseudomonadota</taxon>
        <taxon>Alphaproteobacteria</taxon>
        <taxon>Caulobacterales</taxon>
        <taxon>Caulobacteraceae</taxon>
        <taxon>Caulobacter</taxon>
    </lineage>
</organism>
<proteinExistence type="predicted"/>
<feature type="signal peptide" evidence="1">
    <location>
        <begin position="1"/>
        <end position="18"/>
    </location>
</feature>
<dbReference type="RefSeq" id="WP_198578053.1">
    <property type="nucleotide sequence ID" value="NZ_JADWOX010000019.1"/>
</dbReference>
<evidence type="ECO:0000256" key="1">
    <source>
        <dbReference type="SAM" id="SignalP"/>
    </source>
</evidence>
<gene>
    <name evidence="2" type="ORF">I4Q42_21030</name>
</gene>
<keyword evidence="3" id="KW-1185">Reference proteome</keyword>
<feature type="chain" id="PRO_5047052225" evidence="1">
    <location>
        <begin position="19"/>
        <end position="348"/>
    </location>
</feature>
<evidence type="ECO:0000313" key="3">
    <source>
        <dbReference type="Proteomes" id="UP000639859"/>
    </source>
</evidence>